<organism evidence="5 6">
    <name type="scientific">Crateriforma conspicua</name>
    <dbReference type="NCBI Taxonomy" id="2527996"/>
    <lineage>
        <taxon>Bacteria</taxon>
        <taxon>Pseudomonadati</taxon>
        <taxon>Planctomycetota</taxon>
        <taxon>Planctomycetia</taxon>
        <taxon>Planctomycetales</taxon>
        <taxon>Planctomycetaceae</taxon>
        <taxon>Crateriforma</taxon>
    </lineage>
</organism>
<evidence type="ECO:0000259" key="4">
    <source>
        <dbReference type="Pfam" id="PF13407"/>
    </source>
</evidence>
<dbReference type="PANTHER" id="PTHR46847">
    <property type="entry name" value="D-ALLOSE-BINDING PERIPLASMIC PROTEIN-RELATED"/>
    <property type="match status" value="1"/>
</dbReference>
<keyword evidence="3" id="KW-0732">Signal</keyword>
<accession>A0A5C5XZV9</accession>
<dbReference type="Pfam" id="PF13407">
    <property type="entry name" value="Peripla_BP_4"/>
    <property type="match status" value="1"/>
</dbReference>
<dbReference type="RefSeq" id="WP_146438228.1">
    <property type="nucleotide sequence ID" value="NZ_SJPL01000001.1"/>
</dbReference>
<dbReference type="AlphaFoldDB" id="A0A5C5XZV9"/>
<protein>
    <submittedName>
        <fullName evidence="5">D-ribose-binding periplasmic protein</fullName>
    </submittedName>
</protein>
<dbReference type="SUPFAM" id="SSF53822">
    <property type="entry name" value="Periplasmic binding protein-like I"/>
    <property type="match status" value="1"/>
</dbReference>
<feature type="domain" description="Periplasmic binding protein" evidence="4">
    <location>
        <begin position="39"/>
        <end position="297"/>
    </location>
</feature>
<dbReference type="EMBL" id="SJPL01000001">
    <property type="protein sequence ID" value="TWT68268.1"/>
    <property type="molecule type" value="Genomic_DNA"/>
</dbReference>
<dbReference type="InterPro" id="IPR028082">
    <property type="entry name" value="Peripla_BP_I"/>
</dbReference>
<dbReference type="Proteomes" id="UP000317238">
    <property type="component" value="Unassembled WGS sequence"/>
</dbReference>
<dbReference type="InterPro" id="IPR025997">
    <property type="entry name" value="SBP_2_dom"/>
</dbReference>
<evidence type="ECO:0000313" key="6">
    <source>
        <dbReference type="Proteomes" id="UP000317238"/>
    </source>
</evidence>
<proteinExistence type="inferred from homology"/>
<dbReference type="GO" id="GO:0030313">
    <property type="term" value="C:cell envelope"/>
    <property type="evidence" value="ECO:0007669"/>
    <property type="project" value="UniProtKB-SubCell"/>
</dbReference>
<keyword evidence="6" id="KW-1185">Reference proteome</keyword>
<dbReference type="PANTHER" id="PTHR46847:SF1">
    <property type="entry name" value="D-ALLOSE-BINDING PERIPLASMIC PROTEIN-RELATED"/>
    <property type="match status" value="1"/>
</dbReference>
<sequence length="329" mass="35596">MVRSIFLICTLTAATMTLVGCQPPSETADGSSRDGDWTIAMIPKGETHIYWKSVHFGARQAADELGIDLQWKGPSKENDRDEQISVMQSFLNRQVDGICLCPLDADALVRPVAEAGRAKVPVVIFDSGLSDTSGTVSYVATDNFRGGQMAGDAMAKALGEKGNVVVMRYQKGSESTHQREEGFLEAIGKYPDMTVISSDQYGGSTTEAAIDKSQQIFNKFGDEIDGIFASCEPTAAGILQTLRDRKSAGDVALVAFDSSETLRKAMADGQVTAIVLQDPVRMGYLSIQTMVQHLRGEDVQRRVDTGVFVATPDNMDDEKIRSLLQPGQA</sequence>
<comment type="caution">
    <text evidence="5">The sequence shown here is derived from an EMBL/GenBank/DDBJ whole genome shotgun (WGS) entry which is preliminary data.</text>
</comment>
<comment type="similarity">
    <text evidence="2">Belongs to the bacterial solute-binding protein 2 family.</text>
</comment>
<dbReference type="GO" id="GO:0030246">
    <property type="term" value="F:carbohydrate binding"/>
    <property type="evidence" value="ECO:0007669"/>
    <property type="project" value="UniProtKB-ARBA"/>
</dbReference>
<evidence type="ECO:0000256" key="3">
    <source>
        <dbReference type="ARBA" id="ARBA00022729"/>
    </source>
</evidence>
<name>A0A5C5XZV9_9PLAN</name>
<gene>
    <name evidence="5" type="primary">rbsB_1</name>
    <name evidence="5" type="ORF">Pan14r_05120</name>
</gene>
<evidence type="ECO:0000256" key="2">
    <source>
        <dbReference type="ARBA" id="ARBA00007639"/>
    </source>
</evidence>
<dbReference type="OrthoDB" id="250606at2"/>
<evidence type="ECO:0000256" key="1">
    <source>
        <dbReference type="ARBA" id="ARBA00004196"/>
    </source>
</evidence>
<dbReference type="PROSITE" id="PS51257">
    <property type="entry name" value="PROKAR_LIPOPROTEIN"/>
    <property type="match status" value="1"/>
</dbReference>
<evidence type="ECO:0000313" key="5">
    <source>
        <dbReference type="EMBL" id="TWT68268.1"/>
    </source>
</evidence>
<reference evidence="5 6" key="1">
    <citation type="submission" date="2019-02" db="EMBL/GenBank/DDBJ databases">
        <title>Deep-cultivation of Planctomycetes and their phenomic and genomic characterization uncovers novel biology.</title>
        <authorList>
            <person name="Wiegand S."/>
            <person name="Jogler M."/>
            <person name="Boedeker C."/>
            <person name="Pinto D."/>
            <person name="Vollmers J."/>
            <person name="Rivas-Marin E."/>
            <person name="Kohn T."/>
            <person name="Peeters S.H."/>
            <person name="Heuer A."/>
            <person name="Rast P."/>
            <person name="Oberbeckmann S."/>
            <person name="Bunk B."/>
            <person name="Jeske O."/>
            <person name="Meyerdierks A."/>
            <person name="Storesund J.E."/>
            <person name="Kallscheuer N."/>
            <person name="Luecker S."/>
            <person name="Lage O.M."/>
            <person name="Pohl T."/>
            <person name="Merkel B.J."/>
            <person name="Hornburger P."/>
            <person name="Mueller R.-W."/>
            <person name="Bruemmer F."/>
            <person name="Labrenz M."/>
            <person name="Spormann A.M."/>
            <person name="Op Den Camp H."/>
            <person name="Overmann J."/>
            <person name="Amann R."/>
            <person name="Jetten M.S.M."/>
            <person name="Mascher T."/>
            <person name="Medema M.H."/>
            <person name="Devos D.P."/>
            <person name="Kaster A.-K."/>
            <person name="Ovreas L."/>
            <person name="Rohde M."/>
            <person name="Galperin M.Y."/>
            <person name="Jogler C."/>
        </authorList>
    </citation>
    <scope>NUCLEOTIDE SEQUENCE [LARGE SCALE GENOMIC DNA]</scope>
    <source>
        <strain evidence="5 6">Pan14r</strain>
    </source>
</reference>
<dbReference type="Gene3D" id="3.40.50.2300">
    <property type="match status" value="2"/>
</dbReference>
<comment type="subcellular location">
    <subcellularLocation>
        <location evidence="1">Cell envelope</location>
    </subcellularLocation>
</comment>
<dbReference type="CDD" id="cd20004">
    <property type="entry name" value="PBP1_ABC_sugar_binding-like"/>
    <property type="match status" value="1"/>
</dbReference>